<dbReference type="InterPro" id="IPR020557">
    <property type="entry name" value="Fumarate_lyase_CS"/>
</dbReference>
<dbReference type="InterPro" id="IPR018951">
    <property type="entry name" value="Fumarase_C_C"/>
</dbReference>
<dbReference type="CDD" id="cd01357">
    <property type="entry name" value="Aspartase"/>
    <property type="match status" value="1"/>
</dbReference>
<evidence type="ECO:0000256" key="4">
    <source>
        <dbReference type="ARBA" id="ARBA00023239"/>
    </source>
</evidence>
<feature type="domain" description="Fumarase C C-terminal" evidence="6">
    <location>
        <begin position="409"/>
        <end position="459"/>
    </location>
</feature>
<dbReference type="InterPro" id="IPR024083">
    <property type="entry name" value="Fumarase/histidase_N"/>
</dbReference>
<dbReference type="InterPro" id="IPR051546">
    <property type="entry name" value="Aspartate_Ammonia-Lyase"/>
</dbReference>
<dbReference type="PANTHER" id="PTHR42696:SF2">
    <property type="entry name" value="ASPARTATE AMMONIA-LYASE"/>
    <property type="match status" value="1"/>
</dbReference>
<dbReference type="SUPFAM" id="SSF48557">
    <property type="entry name" value="L-aspartase-like"/>
    <property type="match status" value="1"/>
</dbReference>
<keyword evidence="8" id="KW-1185">Reference proteome</keyword>
<evidence type="ECO:0000256" key="1">
    <source>
        <dbReference type="ARBA" id="ARBA00001494"/>
    </source>
</evidence>
<dbReference type="GO" id="GO:0005829">
    <property type="term" value="C:cytosol"/>
    <property type="evidence" value="ECO:0007669"/>
    <property type="project" value="TreeGrafter"/>
</dbReference>
<reference evidence="7" key="1">
    <citation type="submission" date="2020-08" db="EMBL/GenBank/DDBJ databases">
        <title>Genomic insights into the carbon and energy metabolism of the first obligate autotrophic acetogenic bacterium Aceticella autotrophica gen. nov., sp. nov.</title>
        <authorList>
            <person name="Toshchakov S.V."/>
            <person name="Elcheninov A.G."/>
            <person name="Kublanov I.V."/>
            <person name="Frolov E.N."/>
            <person name="Lebedinsky A.V."/>
        </authorList>
    </citation>
    <scope>NUCLEOTIDE SEQUENCE</scope>
    <source>
        <strain evidence="7">3443-3Ac</strain>
    </source>
</reference>
<dbReference type="PANTHER" id="PTHR42696">
    <property type="entry name" value="ASPARTATE AMMONIA-LYASE"/>
    <property type="match status" value="1"/>
</dbReference>
<name>A0A975AXI3_9THEO</name>
<dbReference type="Gene3D" id="1.10.40.30">
    <property type="entry name" value="Fumarase/aspartase (C-terminal domain)"/>
    <property type="match status" value="1"/>
</dbReference>
<dbReference type="GO" id="GO:0008797">
    <property type="term" value="F:aspartate ammonia-lyase activity"/>
    <property type="evidence" value="ECO:0007669"/>
    <property type="project" value="UniProtKB-EC"/>
</dbReference>
<dbReference type="EC" id="4.3.1.1" evidence="2"/>
<dbReference type="Pfam" id="PF00206">
    <property type="entry name" value="Lyase_1"/>
    <property type="match status" value="1"/>
</dbReference>
<dbReference type="AlphaFoldDB" id="A0A975AXI3"/>
<dbReference type="FunFam" id="1.10.40.30:FF:000002">
    <property type="entry name" value="Fumarate hydratase class II"/>
    <property type="match status" value="1"/>
</dbReference>
<dbReference type="InterPro" id="IPR000362">
    <property type="entry name" value="Fumarate_lyase_fam"/>
</dbReference>
<dbReference type="EMBL" id="CP060096">
    <property type="protein sequence ID" value="QSZ28282.1"/>
    <property type="molecule type" value="Genomic_DNA"/>
</dbReference>
<organism evidence="7 8">
    <name type="scientific">Aceticella autotrophica</name>
    <dbReference type="NCBI Taxonomy" id="2755338"/>
    <lineage>
        <taxon>Bacteria</taxon>
        <taxon>Bacillati</taxon>
        <taxon>Bacillota</taxon>
        <taxon>Clostridia</taxon>
        <taxon>Thermoanaerobacterales</taxon>
        <taxon>Thermoanaerobacteraceae</taxon>
        <taxon>Aceticella</taxon>
    </lineage>
</organism>
<dbReference type="GO" id="GO:0006099">
    <property type="term" value="P:tricarboxylic acid cycle"/>
    <property type="evidence" value="ECO:0007669"/>
    <property type="project" value="InterPro"/>
</dbReference>
<evidence type="ECO:0000259" key="5">
    <source>
        <dbReference type="Pfam" id="PF00206"/>
    </source>
</evidence>
<gene>
    <name evidence="7" type="ORF">ACETAC_01115</name>
</gene>
<sequence length="471" mass="51874">MNYRIEHDLIGKKEVPEDAYYGIHTLRAFENFQISGQCIHKELIIALAMVKKAAAIANMRVGSLSEKIGNAIVKACDEIISGKFHNQFIVDALQGGAGTSTNMNINEVISNRAIELLGGKKGDYSIVHPLEHVNMSQSTNDVFPTAVRIAAIKLLKPLSESFADLQTALQIKEEEFSDTIKMGRTELQDAVPVMLGQEFGAYAQAIARDRWRIYKVEERLRQVNIGGTAVGTGLNADKTYVFLAIEILRDITGLGLARAEYMMDPTQNNDVFVEVSGMLKAAAVNLIKISNDIRLMSSGPKCGLMEITIPEVQAGSSIMPGKVNPVIPEAVKQAAYQVIACDGAITMGAQAGEFELNFTLPLIAHNLFMEIDLLYNVTRLFINKCIKGIKADKNRLSRMVENSFTYAVALSPYIGYEKASEIAMIAKDEGRTIREIAIEKGLFTKEELDIIFNQYEMTKPGIPGKKKLEDG</sequence>
<dbReference type="GO" id="GO:0008652">
    <property type="term" value="P:amino acid biosynthetic process"/>
    <property type="evidence" value="ECO:0007669"/>
    <property type="project" value="UniProtKB-KW"/>
</dbReference>
<dbReference type="PRINTS" id="PR00149">
    <property type="entry name" value="FUMRATELYASE"/>
</dbReference>
<dbReference type="FunFam" id="1.20.200.10:FF:000001">
    <property type="entry name" value="Fumarate hydratase, mitochondrial"/>
    <property type="match status" value="1"/>
</dbReference>
<accession>A0A975AXI3</accession>
<dbReference type="KEGG" id="aaut:ACETAC_01115"/>
<dbReference type="FunFam" id="1.10.275.10:FF:000001">
    <property type="entry name" value="Fumarate hydratase, mitochondrial"/>
    <property type="match status" value="1"/>
</dbReference>
<dbReference type="InterPro" id="IPR022761">
    <property type="entry name" value="Fumarate_lyase_N"/>
</dbReference>
<dbReference type="RefSeq" id="WP_284681021.1">
    <property type="nucleotide sequence ID" value="NZ_CP060096.1"/>
</dbReference>
<evidence type="ECO:0000256" key="2">
    <source>
        <dbReference type="ARBA" id="ARBA00012992"/>
    </source>
</evidence>
<evidence type="ECO:0000313" key="7">
    <source>
        <dbReference type="EMBL" id="QSZ28282.1"/>
    </source>
</evidence>
<dbReference type="GO" id="GO:0006531">
    <property type="term" value="P:aspartate metabolic process"/>
    <property type="evidence" value="ECO:0007669"/>
    <property type="project" value="TreeGrafter"/>
</dbReference>
<dbReference type="Pfam" id="PF10415">
    <property type="entry name" value="FumaraseC_C"/>
    <property type="match status" value="1"/>
</dbReference>
<protein>
    <recommendedName>
        <fullName evidence="2">aspartate ammonia-lyase</fullName>
        <ecNumber evidence="2">4.3.1.1</ecNumber>
    </recommendedName>
</protein>
<dbReference type="Gene3D" id="1.20.200.10">
    <property type="entry name" value="Fumarase/aspartase (Central domain)"/>
    <property type="match status" value="1"/>
</dbReference>
<dbReference type="NCBIfam" id="NF008909">
    <property type="entry name" value="PRK12273.1"/>
    <property type="match status" value="1"/>
</dbReference>
<dbReference type="Gene3D" id="1.10.275.10">
    <property type="entry name" value="Fumarase/aspartase (N-terminal domain)"/>
    <property type="match status" value="1"/>
</dbReference>
<comment type="catalytic activity">
    <reaction evidence="1">
        <text>L-aspartate = fumarate + NH4(+)</text>
        <dbReference type="Rhea" id="RHEA:16601"/>
        <dbReference type="ChEBI" id="CHEBI:28938"/>
        <dbReference type="ChEBI" id="CHEBI:29806"/>
        <dbReference type="ChEBI" id="CHEBI:29991"/>
        <dbReference type="EC" id="4.3.1.1"/>
    </reaction>
</comment>
<feature type="domain" description="Fumarate lyase N-terminal" evidence="5">
    <location>
        <begin position="11"/>
        <end position="339"/>
    </location>
</feature>
<dbReference type="InterPro" id="IPR008948">
    <property type="entry name" value="L-Aspartase-like"/>
</dbReference>
<dbReference type="Proteomes" id="UP000671913">
    <property type="component" value="Chromosome"/>
</dbReference>
<evidence type="ECO:0000256" key="3">
    <source>
        <dbReference type="ARBA" id="ARBA00022605"/>
    </source>
</evidence>
<keyword evidence="4" id="KW-0456">Lyase</keyword>
<dbReference type="PROSITE" id="PS00163">
    <property type="entry name" value="FUMARATE_LYASES"/>
    <property type="match status" value="1"/>
</dbReference>
<proteinExistence type="predicted"/>
<keyword evidence="3" id="KW-0028">Amino-acid biosynthesis</keyword>
<evidence type="ECO:0000259" key="6">
    <source>
        <dbReference type="Pfam" id="PF10415"/>
    </source>
</evidence>
<evidence type="ECO:0000313" key="8">
    <source>
        <dbReference type="Proteomes" id="UP000671913"/>
    </source>
</evidence>